<evidence type="ECO:0000256" key="7">
    <source>
        <dbReference type="ARBA" id="ARBA00023310"/>
    </source>
</evidence>
<dbReference type="GO" id="GO:0016020">
    <property type="term" value="C:membrane"/>
    <property type="evidence" value="ECO:0007669"/>
    <property type="project" value="UniProtKB-SubCell"/>
</dbReference>
<evidence type="ECO:0000256" key="6">
    <source>
        <dbReference type="ARBA" id="ARBA00023136"/>
    </source>
</evidence>
<dbReference type="AlphaFoldDB" id="A0AAJ7SM91"/>
<dbReference type="Proteomes" id="UP001318040">
    <property type="component" value="Unplaced"/>
</dbReference>
<feature type="non-terminal residue" evidence="10">
    <location>
        <position position="1"/>
    </location>
</feature>
<name>A0AAJ7SM91_PETMA</name>
<dbReference type="NCBIfam" id="TIGR01145">
    <property type="entry name" value="ATP_synt_delta"/>
    <property type="match status" value="1"/>
</dbReference>
<evidence type="ECO:0000256" key="1">
    <source>
        <dbReference type="ARBA" id="ARBA00004370"/>
    </source>
</evidence>
<dbReference type="Pfam" id="PF00213">
    <property type="entry name" value="OSCP"/>
    <property type="match status" value="1"/>
</dbReference>
<dbReference type="CTD" id="539"/>
<reference evidence="10" key="1">
    <citation type="submission" date="2025-08" db="UniProtKB">
        <authorList>
            <consortium name="RefSeq"/>
        </authorList>
    </citation>
    <scope>IDENTIFICATION</scope>
    <source>
        <tissue evidence="10">Sperm</tissue>
    </source>
</reference>
<dbReference type="KEGG" id="pmrn:116938284"/>
<keyword evidence="4" id="KW-0375">Hydrogen ion transport</keyword>
<evidence type="ECO:0000256" key="2">
    <source>
        <dbReference type="ARBA" id="ARBA00007046"/>
    </source>
</evidence>
<dbReference type="Gene3D" id="1.10.520.20">
    <property type="entry name" value="N-terminal domain of the delta subunit of the F1F0-ATP synthase"/>
    <property type="match status" value="1"/>
</dbReference>
<comment type="similarity">
    <text evidence="2">Belongs to the ATPase delta chain family.</text>
</comment>
<protein>
    <recommendedName>
        <fullName evidence="8">Oligomycin sensitivity conferral protein</fullName>
    </recommendedName>
</protein>
<dbReference type="GO" id="GO:0046933">
    <property type="term" value="F:proton-transporting ATP synthase activity, rotational mechanism"/>
    <property type="evidence" value="ECO:0007669"/>
    <property type="project" value="InterPro"/>
</dbReference>
<keyword evidence="9" id="KW-1185">Reference proteome</keyword>
<sequence length="158" mass="16903">TLLKDPQLSSIVTNPHVKRAAKQKTVSGALQRAGVSKLTTNFRAGVSKLTTNFVNLLAENGRLSKTRGVLDAFGQLMSAHRGEVSCTITTAQALDAATLAELKTVLTGFLKQGEVLKLQTKTDPSLMGGMLVNIADKFVDLSVKAKVQKLARLLRETA</sequence>
<keyword evidence="6" id="KW-0472">Membrane</keyword>
<evidence type="ECO:0000256" key="8">
    <source>
        <dbReference type="ARBA" id="ARBA00033369"/>
    </source>
</evidence>
<evidence type="ECO:0000256" key="3">
    <source>
        <dbReference type="ARBA" id="ARBA00022448"/>
    </source>
</evidence>
<gene>
    <name evidence="10" type="primary">ATP5PO</name>
</gene>
<evidence type="ECO:0000256" key="4">
    <source>
        <dbReference type="ARBA" id="ARBA00022781"/>
    </source>
</evidence>
<dbReference type="SUPFAM" id="SSF47928">
    <property type="entry name" value="N-terminal domain of the delta subunit of the F1F0-ATP synthase"/>
    <property type="match status" value="1"/>
</dbReference>
<evidence type="ECO:0000313" key="9">
    <source>
        <dbReference type="Proteomes" id="UP001318040"/>
    </source>
</evidence>
<dbReference type="PRINTS" id="PR00125">
    <property type="entry name" value="ATPASEDELTA"/>
</dbReference>
<dbReference type="InterPro" id="IPR026015">
    <property type="entry name" value="ATP_synth_OSCP/delta_N_sf"/>
</dbReference>
<keyword evidence="7" id="KW-0066">ATP synthesis</keyword>
<dbReference type="HAMAP" id="MF_01416">
    <property type="entry name" value="ATP_synth_delta_bact"/>
    <property type="match status" value="1"/>
</dbReference>
<comment type="subcellular location">
    <subcellularLocation>
        <location evidence="1">Membrane</location>
    </subcellularLocation>
</comment>
<dbReference type="InterPro" id="IPR000711">
    <property type="entry name" value="ATPase_OSCP/dsu"/>
</dbReference>
<proteinExistence type="inferred from homology"/>
<evidence type="ECO:0000256" key="5">
    <source>
        <dbReference type="ARBA" id="ARBA00023065"/>
    </source>
</evidence>
<organism evidence="9 10">
    <name type="scientific">Petromyzon marinus</name>
    <name type="common">Sea lamprey</name>
    <dbReference type="NCBI Taxonomy" id="7757"/>
    <lineage>
        <taxon>Eukaryota</taxon>
        <taxon>Metazoa</taxon>
        <taxon>Chordata</taxon>
        <taxon>Craniata</taxon>
        <taxon>Vertebrata</taxon>
        <taxon>Cyclostomata</taxon>
        <taxon>Hyperoartia</taxon>
        <taxon>Petromyzontiformes</taxon>
        <taxon>Petromyzontidae</taxon>
        <taxon>Petromyzon</taxon>
    </lineage>
</organism>
<keyword evidence="3" id="KW-0813">Transport</keyword>
<dbReference type="RefSeq" id="XP_032801270.1">
    <property type="nucleotide sequence ID" value="XM_032945379.1"/>
</dbReference>
<dbReference type="PANTHER" id="PTHR11910">
    <property type="entry name" value="ATP SYNTHASE DELTA CHAIN"/>
    <property type="match status" value="1"/>
</dbReference>
<keyword evidence="5" id="KW-0406">Ion transport</keyword>
<evidence type="ECO:0000313" key="10">
    <source>
        <dbReference type="RefSeq" id="XP_032801270.1"/>
    </source>
</evidence>
<accession>A0AAJ7SM91</accession>